<sequence length="246" mass="26853">MSRRLVAKSCSDSSMEGRSSDSNYTSSSGGGGGVGGGSVGSTTDKSAAKCNGSGKPATNDSCTGISGRFTRQTVNSRFPAMDRMDVNSTYMRVHKPPTYMTGMGAYAQLQHNKEYKFNQQQQQQQRRKSQQQQQQQRHAQHSSLAQPIVVGTRAMQAARGSVFAPENFRSAENSPKEQNKNSNNATPDGNKNNDLDGTYTIYTTIDNNSNTPAAQATATARGNQNQKQQQQQQHTSGSHRKWSTFR</sequence>
<accession>A0A811UJA7</accession>
<name>A0A811UJA7_CERCA</name>
<gene>
    <name evidence="2" type="ORF">CCAP1982_LOCUS6633</name>
</gene>
<feature type="compositionally biased region" description="Basic residues" evidence="1">
    <location>
        <begin position="237"/>
        <end position="246"/>
    </location>
</feature>
<dbReference type="EMBL" id="CAJHJT010000012">
    <property type="protein sequence ID" value="CAD6998016.1"/>
    <property type="molecule type" value="Genomic_DNA"/>
</dbReference>
<dbReference type="Proteomes" id="UP000606786">
    <property type="component" value="Unassembled WGS sequence"/>
</dbReference>
<feature type="region of interest" description="Disordered" evidence="1">
    <location>
        <begin position="116"/>
        <end position="147"/>
    </location>
</feature>
<evidence type="ECO:0000313" key="2">
    <source>
        <dbReference type="EMBL" id="CAD6998016.1"/>
    </source>
</evidence>
<feature type="compositionally biased region" description="Polar residues" evidence="1">
    <location>
        <begin position="200"/>
        <end position="222"/>
    </location>
</feature>
<comment type="caution">
    <text evidence="2">The sequence shown here is derived from an EMBL/GenBank/DDBJ whole genome shotgun (WGS) entry which is preliminary data.</text>
</comment>
<organism evidence="2 3">
    <name type="scientific">Ceratitis capitata</name>
    <name type="common">Mediterranean fruit fly</name>
    <name type="synonym">Tephritis capitata</name>
    <dbReference type="NCBI Taxonomy" id="7213"/>
    <lineage>
        <taxon>Eukaryota</taxon>
        <taxon>Metazoa</taxon>
        <taxon>Ecdysozoa</taxon>
        <taxon>Arthropoda</taxon>
        <taxon>Hexapoda</taxon>
        <taxon>Insecta</taxon>
        <taxon>Pterygota</taxon>
        <taxon>Neoptera</taxon>
        <taxon>Endopterygota</taxon>
        <taxon>Diptera</taxon>
        <taxon>Brachycera</taxon>
        <taxon>Muscomorpha</taxon>
        <taxon>Tephritoidea</taxon>
        <taxon>Tephritidae</taxon>
        <taxon>Ceratitis</taxon>
        <taxon>Ceratitis</taxon>
    </lineage>
</organism>
<feature type="region of interest" description="Disordered" evidence="1">
    <location>
        <begin position="1"/>
        <end position="67"/>
    </location>
</feature>
<feature type="compositionally biased region" description="Polar residues" evidence="1">
    <location>
        <begin position="180"/>
        <end position="192"/>
    </location>
</feature>
<feature type="region of interest" description="Disordered" evidence="1">
    <location>
        <begin position="164"/>
        <end position="246"/>
    </location>
</feature>
<feature type="compositionally biased region" description="Gly residues" evidence="1">
    <location>
        <begin position="28"/>
        <end position="39"/>
    </location>
</feature>
<protein>
    <submittedName>
        <fullName evidence="2">(Mediterranean fruit fly) hypothetical protein</fullName>
    </submittedName>
</protein>
<evidence type="ECO:0000256" key="1">
    <source>
        <dbReference type="SAM" id="MobiDB-lite"/>
    </source>
</evidence>
<dbReference type="OrthoDB" id="63891at2759"/>
<evidence type="ECO:0000313" key="3">
    <source>
        <dbReference type="Proteomes" id="UP000606786"/>
    </source>
</evidence>
<dbReference type="AlphaFoldDB" id="A0A811UJA7"/>
<feature type="compositionally biased region" description="Low complexity" evidence="1">
    <location>
        <begin position="223"/>
        <end position="233"/>
    </location>
</feature>
<reference evidence="2" key="1">
    <citation type="submission" date="2020-11" db="EMBL/GenBank/DDBJ databases">
        <authorList>
            <person name="Whitehead M."/>
        </authorList>
    </citation>
    <scope>NUCLEOTIDE SEQUENCE</scope>
    <source>
        <strain evidence="2">EGII</strain>
    </source>
</reference>
<proteinExistence type="predicted"/>
<keyword evidence="3" id="KW-1185">Reference proteome</keyword>
<feature type="compositionally biased region" description="Low complexity" evidence="1">
    <location>
        <begin position="119"/>
        <end position="146"/>
    </location>
</feature>
<feature type="compositionally biased region" description="Low complexity" evidence="1">
    <location>
        <begin position="9"/>
        <end position="22"/>
    </location>
</feature>
<feature type="compositionally biased region" description="Polar residues" evidence="1">
    <location>
        <begin position="56"/>
        <end position="67"/>
    </location>
</feature>